<dbReference type="GO" id="GO:0006493">
    <property type="term" value="P:protein O-linked glycosylation"/>
    <property type="evidence" value="ECO:0007669"/>
    <property type="project" value="InterPro"/>
</dbReference>
<dbReference type="Proteomes" id="UP000509597">
    <property type="component" value="Chromosome"/>
</dbReference>
<feature type="transmembrane region" description="Helical" evidence="8">
    <location>
        <begin position="219"/>
        <end position="237"/>
    </location>
</feature>
<accession>A0A7H9BGA0</accession>
<reference evidence="11 12" key="1">
    <citation type="submission" date="2020-07" db="EMBL/GenBank/DDBJ databases">
        <title>Complete genome sequence of Chitinibacter sp. 2T18.</title>
        <authorList>
            <person name="Bae J.-W."/>
            <person name="Choi J.-W."/>
        </authorList>
    </citation>
    <scope>NUCLEOTIDE SEQUENCE [LARGE SCALE GENOMIC DNA]</scope>
    <source>
        <strain evidence="11 12">2T18</strain>
    </source>
</reference>
<keyword evidence="3" id="KW-0328">Glycosyltransferase</keyword>
<evidence type="ECO:0000259" key="10">
    <source>
        <dbReference type="Pfam" id="PF18583"/>
    </source>
</evidence>
<dbReference type="Pfam" id="PF02366">
    <property type="entry name" value="PMT"/>
    <property type="match status" value="1"/>
</dbReference>
<dbReference type="PANTHER" id="PTHR33908:SF3">
    <property type="entry name" value="UNDECAPRENYL PHOSPHATE-ALPHA-4-AMINO-4-DEOXY-L-ARABINOSE ARABINOSYL TRANSFERASE"/>
    <property type="match status" value="1"/>
</dbReference>
<evidence type="ECO:0000256" key="5">
    <source>
        <dbReference type="ARBA" id="ARBA00022692"/>
    </source>
</evidence>
<evidence type="ECO:0000259" key="9">
    <source>
        <dbReference type="Pfam" id="PF02366"/>
    </source>
</evidence>
<proteinExistence type="predicted"/>
<feature type="transmembrane region" description="Helical" evidence="8">
    <location>
        <begin position="174"/>
        <end position="207"/>
    </location>
</feature>
<keyword evidence="6 8" id="KW-1133">Transmembrane helix</keyword>
<comment type="subcellular location">
    <subcellularLocation>
        <location evidence="1">Cell membrane</location>
        <topology evidence="1">Multi-pass membrane protein</topology>
    </subcellularLocation>
</comment>
<keyword evidence="12" id="KW-1185">Reference proteome</keyword>
<gene>
    <name evidence="11" type="ORF">HQ393_02925</name>
</gene>
<dbReference type="KEGG" id="chiz:HQ393_02925"/>
<dbReference type="GO" id="GO:0009103">
    <property type="term" value="P:lipopolysaccharide biosynthetic process"/>
    <property type="evidence" value="ECO:0007669"/>
    <property type="project" value="UniProtKB-ARBA"/>
</dbReference>
<evidence type="ECO:0000256" key="4">
    <source>
        <dbReference type="ARBA" id="ARBA00022679"/>
    </source>
</evidence>
<feature type="transmembrane region" description="Helical" evidence="8">
    <location>
        <begin position="389"/>
        <end position="411"/>
    </location>
</feature>
<dbReference type="GO" id="GO:0016763">
    <property type="term" value="F:pentosyltransferase activity"/>
    <property type="evidence" value="ECO:0007669"/>
    <property type="project" value="TreeGrafter"/>
</dbReference>
<dbReference type="InterPro" id="IPR040845">
    <property type="entry name" value="Arnt_C"/>
</dbReference>
<dbReference type="GO" id="GO:0010041">
    <property type="term" value="P:response to iron(III) ion"/>
    <property type="evidence" value="ECO:0007669"/>
    <property type="project" value="TreeGrafter"/>
</dbReference>
<feature type="transmembrane region" description="Helical" evidence="8">
    <location>
        <begin position="268"/>
        <end position="289"/>
    </location>
</feature>
<evidence type="ECO:0000313" key="11">
    <source>
        <dbReference type="EMBL" id="QLG87286.1"/>
    </source>
</evidence>
<dbReference type="InterPro" id="IPR050297">
    <property type="entry name" value="LipidA_mod_glycosyltrf_83"/>
</dbReference>
<sequence length="558" mass="64023">MSLKEQVKTTHWLFQPITIFWFLLTIFWFISLSFRDLIHPDEGRYASIAMGMLQTGDWLTPRLNGILYFEKPILQYWISSFSFYIFGFTDFAARFWPGLSGILSVLAVGFTARKLWGTQVGHLAALVCAGTTWIFGNSHFLTLDMGVTFFLTVTLCSFVLAQRDEANSSEQRNWMWLAWAGMAGATLSKGLIGILIPGMTLFLYSLINWQWSCWRKMHWVTGLSIFLLLTAPWFYLVSAKNPGFAHFFFIREHFERFLTTEHRREGPIYYFIPILFAGFLPWTAWIPALTRDAWKKRGSRFQLERFVLIWCVFIFAFFSKSGSKLPSYILPMFPAMALLLAPYLARSSTNSIKKHLYLPIAIWALILVASPFVHHWSSENSPREVLIHFAWYLAGAATLFLMGAAIAWRMLSQGKNEFAVMAIAMATVLGIGIASAGHNSYGQLKSSSGVVEQVKKYITPDMQIYSVATYEQTFPYYLQRPVTLVQYVDEFEYGETTEPKVWIPTIAEFIPQWQAAPRAMAMLNKQTYAQLQQQGLPMQVVYQDVRRMVVIKPSTHSN</sequence>
<feature type="domain" description="ArnT-like N-terminal" evidence="9">
    <location>
        <begin position="24"/>
        <end position="248"/>
    </location>
</feature>
<keyword evidence="5 8" id="KW-0812">Transmembrane</keyword>
<evidence type="ECO:0000256" key="7">
    <source>
        <dbReference type="ARBA" id="ARBA00023136"/>
    </source>
</evidence>
<evidence type="ECO:0000256" key="2">
    <source>
        <dbReference type="ARBA" id="ARBA00022475"/>
    </source>
</evidence>
<name>A0A7H9BGA0_9NEIS</name>
<feature type="transmembrane region" description="Helical" evidence="8">
    <location>
        <begin position="301"/>
        <end position="319"/>
    </location>
</feature>
<organism evidence="11 12">
    <name type="scientific">Chitinibacter bivalviorum</name>
    <dbReference type="NCBI Taxonomy" id="2739434"/>
    <lineage>
        <taxon>Bacteria</taxon>
        <taxon>Pseudomonadati</taxon>
        <taxon>Pseudomonadota</taxon>
        <taxon>Betaproteobacteria</taxon>
        <taxon>Neisseriales</taxon>
        <taxon>Chitinibacteraceae</taxon>
        <taxon>Chitinibacter</taxon>
    </lineage>
</organism>
<feature type="transmembrane region" description="Helical" evidence="8">
    <location>
        <begin position="116"/>
        <end position="136"/>
    </location>
</feature>
<dbReference type="GO" id="GO:0005886">
    <property type="term" value="C:plasma membrane"/>
    <property type="evidence" value="ECO:0007669"/>
    <property type="project" value="UniProtKB-SubCell"/>
</dbReference>
<evidence type="ECO:0000313" key="12">
    <source>
        <dbReference type="Proteomes" id="UP000509597"/>
    </source>
</evidence>
<feature type="transmembrane region" description="Helical" evidence="8">
    <location>
        <begin position="418"/>
        <end position="437"/>
    </location>
</feature>
<dbReference type="InterPro" id="IPR003342">
    <property type="entry name" value="ArnT-like_N"/>
</dbReference>
<feature type="transmembrane region" description="Helical" evidence="8">
    <location>
        <begin position="356"/>
        <end position="377"/>
    </location>
</feature>
<dbReference type="AlphaFoldDB" id="A0A7H9BGA0"/>
<protein>
    <submittedName>
        <fullName evidence="11">Glycosyltransferase family 39 protein</fullName>
    </submittedName>
</protein>
<dbReference type="GO" id="GO:0000030">
    <property type="term" value="F:mannosyltransferase activity"/>
    <property type="evidence" value="ECO:0007669"/>
    <property type="project" value="InterPro"/>
</dbReference>
<feature type="domain" description="Aminoarabinose transferase C-terminal" evidence="10">
    <location>
        <begin position="451"/>
        <end position="551"/>
    </location>
</feature>
<dbReference type="Pfam" id="PF18583">
    <property type="entry name" value="Arnt_C"/>
    <property type="match status" value="1"/>
</dbReference>
<dbReference type="RefSeq" id="WP_179357370.1">
    <property type="nucleotide sequence ID" value="NZ_CP058627.1"/>
</dbReference>
<evidence type="ECO:0000256" key="1">
    <source>
        <dbReference type="ARBA" id="ARBA00004651"/>
    </source>
</evidence>
<keyword evidence="2" id="KW-1003">Cell membrane</keyword>
<evidence type="ECO:0000256" key="3">
    <source>
        <dbReference type="ARBA" id="ARBA00022676"/>
    </source>
</evidence>
<dbReference type="PANTHER" id="PTHR33908">
    <property type="entry name" value="MANNOSYLTRANSFERASE YKCB-RELATED"/>
    <property type="match status" value="1"/>
</dbReference>
<feature type="transmembrane region" description="Helical" evidence="8">
    <location>
        <begin position="12"/>
        <end position="34"/>
    </location>
</feature>
<feature type="transmembrane region" description="Helical" evidence="8">
    <location>
        <begin position="325"/>
        <end position="344"/>
    </location>
</feature>
<evidence type="ECO:0000256" key="8">
    <source>
        <dbReference type="SAM" id="Phobius"/>
    </source>
</evidence>
<keyword evidence="4 11" id="KW-0808">Transferase</keyword>
<keyword evidence="7 8" id="KW-0472">Membrane</keyword>
<dbReference type="EMBL" id="CP058627">
    <property type="protein sequence ID" value="QLG87286.1"/>
    <property type="molecule type" value="Genomic_DNA"/>
</dbReference>
<evidence type="ECO:0000256" key="6">
    <source>
        <dbReference type="ARBA" id="ARBA00022989"/>
    </source>
</evidence>